<dbReference type="Pfam" id="PF02955">
    <property type="entry name" value="GSH-S_ATP"/>
    <property type="match status" value="1"/>
</dbReference>
<gene>
    <name evidence="3" type="ORF">E6Q80_13145</name>
</gene>
<dbReference type="PANTHER" id="PTHR39217:SF1">
    <property type="entry name" value="GLUTATHIONE SYNTHETASE"/>
    <property type="match status" value="1"/>
</dbReference>
<accession>A0A5C7SJY9</accession>
<keyword evidence="1" id="KW-0067">ATP-binding</keyword>
<dbReference type="AlphaFoldDB" id="A0A5C7SJY9"/>
<evidence type="ECO:0000313" key="3">
    <source>
        <dbReference type="EMBL" id="TXH83729.1"/>
    </source>
</evidence>
<organism evidence="3 4">
    <name type="scientific">Thauera aminoaromatica</name>
    <dbReference type="NCBI Taxonomy" id="164330"/>
    <lineage>
        <taxon>Bacteria</taxon>
        <taxon>Pseudomonadati</taxon>
        <taxon>Pseudomonadota</taxon>
        <taxon>Betaproteobacteria</taxon>
        <taxon>Rhodocyclales</taxon>
        <taxon>Zoogloeaceae</taxon>
        <taxon>Thauera</taxon>
    </lineage>
</organism>
<dbReference type="InterPro" id="IPR053191">
    <property type="entry name" value="DcsG_Biosynth_Enzyme"/>
</dbReference>
<dbReference type="GO" id="GO:0005524">
    <property type="term" value="F:ATP binding"/>
    <property type="evidence" value="ECO:0007669"/>
    <property type="project" value="UniProtKB-UniRule"/>
</dbReference>
<dbReference type="GO" id="GO:0004363">
    <property type="term" value="F:glutathione synthase activity"/>
    <property type="evidence" value="ECO:0007669"/>
    <property type="project" value="InterPro"/>
</dbReference>
<dbReference type="InterPro" id="IPR004218">
    <property type="entry name" value="GSHS_ATP-bd"/>
</dbReference>
<evidence type="ECO:0000256" key="1">
    <source>
        <dbReference type="PROSITE-ProRule" id="PRU00409"/>
    </source>
</evidence>
<protein>
    <recommendedName>
        <fullName evidence="2">ATP-grasp domain-containing protein</fullName>
    </recommendedName>
</protein>
<dbReference type="InterPro" id="IPR011761">
    <property type="entry name" value="ATP-grasp"/>
</dbReference>
<evidence type="ECO:0000259" key="2">
    <source>
        <dbReference type="PROSITE" id="PS50975"/>
    </source>
</evidence>
<proteinExistence type="predicted"/>
<reference evidence="3 4" key="1">
    <citation type="submission" date="2018-09" db="EMBL/GenBank/DDBJ databases">
        <title>Metagenome Assembled Genomes from an Advanced Water Purification Facility.</title>
        <authorList>
            <person name="Stamps B.W."/>
            <person name="Spear J.R."/>
        </authorList>
    </citation>
    <scope>NUCLEOTIDE SEQUENCE [LARGE SCALE GENOMIC DNA]</scope>
    <source>
        <strain evidence="3">Bin_27_1</strain>
    </source>
</reference>
<dbReference type="EMBL" id="SSFD01000201">
    <property type="protein sequence ID" value="TXH83729.1"/>
    <property type="molecule type" value="Genomic_DNA"/>
</dbReference>
<dbReference type="PANTHER" id="PTHR39217">
    <property type="match status" value="1"/>
</dbReference>
<keyword evidence="1" id="KW-0547">Nucleotide-binding</keyword>
<dbReference type="GO" id="GO:0046872">
    <property type="term" value="F:metal ion binding"/>
    <property type="evidence" value="ECO:0007669"/>
    <property type="project" value="InterPro"/>
</dbReference>
<dbReference type="RefSeq" id="WP_004317756.1">
    <property type="nucleotide sequence ID" value="NZ_JAKLLK010000008.1"/>
</dbReference>
<dbReference type="Gene3D" id="3.30.470.20">
    <property type="entry name" value="ATP-grasp fold, B domain"/>
    <property type="match status" value="1"/>
</dbReference>
<dbReference type="PROSITE" id="PS50975">
    <property type="entry name" value="ATP_GRASP"/>
    <property type="match status" value="1"/>
</dbReference>
<name>A0A5C7SJY9_THASP</name>
<evidence type="ECO:0000313" key="4">
    <source>
        <dbReference type="Proteomes" id="UP000321192"/>
    </source>
</evidence>
<dbReference type="SUPFAM" id="SSF56059">
    <property type="entry name" value="Glutathione synthetase ATP-binding domain-like"/>
    <property type="match status" value="1"/>
</dbReference>
<sequence length="292" mass="31276">MLHHPRIALVTGATMAKPDPETHLLVDALAQRGIVADVPPWNSEQDWAAYPLVVVRTPWDYFRHLDAFLAWAERTSALTHLVNPVAVIAWNSHKGYLRELAAGGVATVPTLWIERGDTAAGARLTAQGWDEVVVKPAVSIGAIGALRARADDPACRAHLEDLVAAGDVMVQPFVHSIAEAGEVSMIYFGGVFSHAICKRPAAGDYRVQDLYGGTVHAHTPTAAERRLAEAVLAQAPAATTYARVDLVSHEGRPALMELEAIEPELFLGATPDAAANFAAELARRLEVAQAQG</sequence>
<feature type="domain" description="ATP-grasp" evidence="2">
    <location>
        <begin position="97"/>
        <end position="286"/>
    </location>
</feature>
<comment type="caution">
    <text evidence="3">The sequence shown here is derived from an EMBL/GenBank/DDBJ whole genome shotgun (WGS) entry which is preliminary data.</text>
</comment>
<dbReference type="Proteomes" id="UP000321192">
    <property type="component" value="Unassembled WGS sequence"/>
</dbReference>